<dbReference type="Proteomes" id="UP001281410">
    <property type="component" value="Unassembled WGS sequence"/>
</dbReference>
<feature type="region of interest" description="Disordered" evidence="1">
    <location>
        <begin position="439"/>
        <end position="509"/>
    </location>
</feature>
<dbReference type="EMBL" id="JANJYJ010000010">
    <property type="protein sequence ID" value="KAK3184298.1"/>
    <property type="molecule type" value="Genomic_DNA"/>
</dbReference>
<organism evidence="2 3">
    <name type="scientific">Dipteronia sinensis</name>
    <dbReference type="NCBI Taxonomy" id="43782"/>
    <lineage>
        <taxon>Eukaryota</taxon>
        <taxon>Viridiplantae</taxon>
        <taxon>Streptophyta</taxon>
        <taxon>Embryophyta</taxon>
        <taxon>Tracheophyta</taxon>
        <taxon>Spermatophyta</taxon>
        <taxon>Magnoliopsida</taxon>
        <taxon>eudicotyledons</taxon>
        <taxon>Gunneridae</taxon>
        <taxon>Pentapetalae</taxon>
        <taxon>rosids</taxon>
        <taxon>malvids</taxon>
        <taxon>Sapindales</taxon>
        <taxon>Sapindaceae</taxon>
        <taxon>Hippocastanoideae</taxon>
        <taxon>Acereae</taxon>
        <taxon>Dipteronia</taxon>
    </lineage>
</organism>
<feature type="compositionally biased region" description="Basic and acidic residues" evidence="1">
    <location>
        <begin position="468"/>
        <end position="509"/>
    </location>
</feature>
<dbReference type="PANTHER" id="PTHR32091">
    <property type="entry name" value="EUKARYOTIC TRANSLATION INITIATION FACTOR 4B"/>
    <property type="match status" value="1"/>
</dbReference>
<evidence type="ECO:0000313" key="2">
    <source>
        <dbReference type="EMBL" id="KAK3184298.1"/>
    </source>
</evidence>
<feature type="compositionally biased region" description="Polar residues" evidence="1">
    <location>
        <begin position="554"/>
        <end position="579"/>
    </location>
</feature>
<feature type="compositionally biased region" description="Basic residues" evidence="1">
    <location>
        <begin position="596"/>
        <end position="605"/>
    </location>
</feature>
<gene>
    <name evidence="2" type="ORF">Dsin_031584</name>
</gene>
<feature type="region of interest" description="Disordered" evidence="1">
    <location>
        <begin position="357"/>
        <end position="409"/>
    </location>
</feature>
<sequence length="605" mass="66457">MSKKKAASTMSLKDFHGGSIPSDIPLPSAPGVILKSSSDRNMSTNWGNNLGKSDLRPRPNSSGATSNLDEKASFFSHPAPIGRNFDEDERNPLNGPSAPRQTISNVSFQMSSSIPLETKQDYVSSMKASDRPVTSPSLGAGSSSLRVGGGNSFAVNSQTPISSAGLGIKNVNTSSGINGQVVNNSQPNAWGLRKEVTTVNETVQAPDALSKIAPVSALEKVSSGMWQSKNPSQFLPHLLYSRDNNSNNNVYGGVNVVNERDDYDASLRSQDERGQIAEDGTRVCGTESPKMYTEDVNIGANNGRSLPPPTQTPEMSERPRLKLRSRSRPSERSEEDFGQGYQQTVVANKVESINELNKNTNSSKPGPTVSEGGSQMVERPVERPKLNLKPRSQPLDQSDGNIKRERQSLFGGARPRELVLKERGIDDIAFNNLDLGHAPNRVNSPKNEVASERLVPSTRHHQNTETIAYDKRSTRNFERDEQQMGRGRDDNQGRNRQIESRWGGKDALKQQQELRPELDTWRKPFEEPKQSLHDATGNHHGKVVSALDLTRAFSKSASNPKPPEQHSTQTGLPGNNNHVPFSRLTDNRELNSAPSSRHRHRINGY</sequence>
<dbReference type="AlphaFoldDB" id="A0AAD9ZLH2"/>
<dbReference type="PANTHER" id="PTHR32091:SF4">
    <property type="entry name" value="OS07G0546100 PROTEIN"/>
    <property type="match status" value="1"/>
</dbReference>
<dbReference type="InterPro" id="IPR010433">
    <property type="entry name" value="EIF-4B_pln"/>
</dbReference>
<evidence type="ECO:0000313" key="3">
    <source>
        <dbReference type="Proteomes" id="UP001281410"/>
    </source>
</evidence>
<evidence type="ECO:0000256" key="1">
    <source>
        <dbReference type="SAM" id="MobiDB-lite"/>
    </source>
</evidence>
<dbReference type="GO" id="GO:0003743">
    <property type="term" value="F:translation initiation factor activity"/>
    <property type="evidence" value="ECO:0007669"/>
    <property type="project" value="InterPro"/>
</dbReference>
<feature type="region of interest" description="Disordered" evidence="1">
    <location>
        <begin position="554"/>
        <end position="605"/>
    </location>
</feature>
<feature type="compositionally biased region" description="Polar residues" evidence="1">
    <location>
        <begin position="35"/>
        <end position="51"/>
    </location>
</feature>
<feature type="region of interest" description="Disordered" evidence="1">
    <location>
        <begin position="1"/>
        <end position="105"/>
    </location>
</feature>
<comment type="caution">
    <text evidence="2">The sequence shown here is derived from an EMBL/GenBank/DDBJ whole genome shotgun (WGS) entry which is preliminary data.</text>
</comment>
<feature type="region of interest" description="Disordered" evidence="1">
    <location>
        <begin position="283"/>
        <end position="344"/>
    </location>
</feature>
<protein>
    <submittedName>
        <fullName evidence="2">Uncharacterized protein</fullName>
    </submittedName>
</protein>
<reference evidence="2" key="1">
    <citation type="journal article" date="2023" name="Plant J.">
        <title>Genome sequences and population genomics provide insights into the demographic history, inbreeding, and mutation load of two 'living fossil' tree species of Dipteronia.</title>
        <authorList>
            <person name="Feng Y."/>
            <person name="Comes H.P."/>
            <person name="Chen J."/>
            <person name="Zhu S."/>
            <person name="Lu R."/>
            <person name="Zhang X."/>
            <person name="Li P."/>
            <person name="Qiu J."/>
            <person name="Olsen K.M."/>
            <person name="Qiu Y."/>
        </authorList>
    </citation>
    <scope>NUCLEOTIDE SEQUENCE</scope>
    <source>
        <strain evidence="2">NBL</strain>
    </source>
</reference>
<name>A0AAD9ZLH2_9ROSI</name>
<proteinExistence type="predicted"/>
<keyword evidence="3" id="KW-1185">Reference proteome</keyword>
<accession>A0AAD9ZLH2</accession>
<dbReference type="GO" id="GO:0003729">
    <property type="term" value="F:mRNA binding"/>
    <property type="evidence" value="ECO:0007669"/>
    <property type="project" value="TreeGrafter"/>
</dbReference>